<dbReference type="RefSeq" id="WP_114383882.1">
    <property type="nucleotide sequence ID" value="NZ_QPJD01000024.1"/>
</dbReference>
<dbReference type="AlphaFoldDB" id="A0A368VJD7"/>
<name>A0A368VJD7_9BACL</name>
<gene>
    <name evidence="2" type="ORF">DFP97_12433</name>
</gene>
<dbReference type="Proteomes" id="UP000252415">
    <property type="component" value="Unassembled WGS sequence"/>
</dbReference>
<dbReference type="OrthoDB" id="2596022at2"/>
<feature type="transmembrane region" description="Helical" evidence="1">
    <location>
        <begin position="78"/>
        <end position="105"/>
    </location>
</feature>
<keyword evidence="1" id="KW-0812">Transmembrane</keyword>
<evidence type="ECO:0000313" key="3">
    <source>
        <dbReference type="Proteomes" id="UP000252415"/>
    </source>
</evidence>
<feature type="transmembrane region" description="Helical" evidence="1">
    <location>
        <begin position="36"/>
        <end position="54"/>
    </location>
</feature>
<keyword evidence="1" id="KW-1133">Transmembrane helix</keyword>
<keyword evidence="3" id="KW-1185">Reference proteome</keyword>
<organism evidence="2 3">
    <name type="scientific">Paenibacillus prosopidis</name>
    <dbReference type="NCBI Taxonomy" id="630520"/>
    <lineage>
        <taxon>Bacteria</taxon>
        <taxon>Bacillati</taxon>
        <taxon>Bacillota</taxon>
        <taxon>Bacilli</taxon>
        <taxon>Bacillales</taxon>
        <taxon>Paenibacillaceae</taxon>
        <taxon>Paenibacillus</taxon>
    </lineage>
</organism>
<proteinExistence type="predicted"/>
<accession>A0A368VJD7</accession>
<comment type="caution">
    <text evidence="2">The sequence shown here is derived from an EMBL/GenBank/DDBJ whole genome shotgun (WGS) entry which is preliminary data.</text>
</comment>
<reference evidence="2 3" key="1">
    <citation type="submission" date="2018-07" db="EMBL/GenBank/DDBJ databases">
        <title>Genomic Encyclopedia of Type Strains, Phase III (KMG-III): the genomes of soil and plant-associated and newly described type strains.</title>
        <authorList>
            <person name="Whitman W."/>
        </authorList>
    </citation>
    <scope>NUCLEOTIDE SEQUENCE [LARGE SCALE GENOMIC DNA]</scope>
    <source>
        <strain evidence="2 3">CECT 7506</strain>
    </source>
</reference>
<evidence type="ECO:0000256" key="1">
    <source>
        <dbReference type="SAM" id="Phobius"/>
    </source>
</evidence>
<evidence type="ECO:0000313" key="2">
    <source>
        <dbReference type="EMBL" id="RCW41409.1"/>
    </source>
</evidence>
<dbReference type="EMBL" id="QPJD01000024">
    <property type="protein sequence ID" value="RCW41409.1"/>
    <property type="molecule type" value="Genomic_DNA"/>
</dbReference>
<sequence length="146" mass="16633">MDVALIATPVETIKNDYFVDWYENTGFFSTQRMDGIIGLLFLCVITPIVIHYLLSQMTQANVGISLSLVWGLRKWTHMIMYCFLQNVIVFAGLLLFIVPVILFTVRLMLMPIVVSVEHTSSINPMEVCREMARGRFFKFAGYALVG</sequence>
<protein>
    <submittedName>
        <fullName evidence="2">Uncharacterized protein</fullName>
    </submittedName>
</protein>
<keyword evidence="1" id="KW-0472">Membrane</keyword>